<dbReference type="SUPFAM" id="SSF56436">
    <property type="entry name" value="C-type lectin-like"/>
    <property type="match status" value="1"/>
</dbReference>
<comment type="caution">
    <text evidence="10">The sequence shown here is derived from an EMBL/GenBank/DDBJ whole genome shotgun (WGS) entry which is preliminary data.</text>
</comment>
<keyword evidence="7" id="KW-0472">Membrane</keyword>
<dbReference type="GO" id="GO:0045217">
    <property type="term" value="P:cell-cell junction maintenance"/>
    <property type="evidence" value="ECO:0007669"/>
    <property type="project" value="TreeGrafter"/>
</dbReference>
<protein>
    <recommendedName>
        <fullName evidence="9">SRCR domain-containing protein</fullName>
    </recommendedName>
</protein>
<dbReference type="Pfam" id="PF00530">
    <property type="entry name" value="SRCR"/>
    <property type="match status" value="2"/>
</dbReference>
<evidence type="ECO:0000256" key="7">
    <source>
        <dbReference type="SAM" id="Phobius"/>
    </source>
</evidence>
<dbReference type="PANTHER" id="PTHR47653:SF1">
    <property type="entry name" value="DELETED IN MALIGNANT BRAIN TUMORS 1 PROTEIN"/>
    <property type="match status" value="1"/>
</dbReference>
<dbReference type="InterPro" id="IPR012334">
    <property type="entry name" value="Pectin_lyas_fold"/>
</dbReference>
<dbReference type="EMBL" id="CAJOBE010000521">
    <property type="protein sequence ID" value="CAF3653725.1"/>
    <property type="molecule type" value="Genomic_DNA"/>
</dbReference>
<feature type="compositionally biased region" description="Low complexity" evidence="6">
    <location>
        <begin position="3200"/>
        <end position="3209"/>
    </location>
</feature>
<feature type="disulfide bond" evidence="5">
    <location>
        <begin position="2228"/>
        <end position="2238"/>
    </location>
</feature>
<dbReference type="InterPro" id="IPR011050">
    <property type="entry name" value="Pectin_lyase_fold/virulence"/>
</dbReference>
<dbReference type="GO" id="GO:0016020">
    <property type="term" value="C:membrane"/>
    <property type="evidence" value="ECO:0007669"/>
    <property type="project" value="InterPro"/>
</dbReference>
<evidence type="ECO:0000313" key="11">
    <source>
        <dbReference type="Proteomes" id="UP000663874"/>
    </source>
</evidence>
<dbReference type="PANTHER" id="PTHR47653">
    <property type="entry name" value="PROTEIN BARK BEETLE"/>
    <property type="match status" value="1"/>
</dbReference>
<feature type="transmembrane region" description="Helical" evidence="7">
    <location>
        <begin position="2958"/>
        <end position="2981"/>
    </location>
</feature>
<comment type="caution">
    <text evidence="5">Lacks conserved residue(s) required for the propagation of feature annotation.</text>
</comment>
<evidence type="ECO:0000256" key="8">
    <source>
        <dbReference type="SAM" id="SignalP"/>
    </source>
</evidence>
<evidence type="ECO:0000256" key="4">
    <source>
        <dbReference type="ARBA" id="ARBA00023180"/>
    </source>
</evidence>
<dbReference type="InterPro" id="IPR016187">
    <property type="entry name" value="CTDL_fold"/>
</dbReference>
<evidence type="ECO:0000256" key="3">
    <source>
        <dbReference type="ARBA" id="ARBA00023157"/>
    </source>
</evidence>
<dbReference type="InterPro" id="IPR016186">
    <property type="entry name" value="C-type_lectin-like/link_sf"/>
</dbReference>
<feature type="domain" description="SRCR" evidence="9">
    <location>
        <begin position="2153"/>
        <end position="2259"/>
    </location>
</feature>
<evidence type="ECO:0000256" key="6">
    <source>
        <dbReference type="SAM" id="MobiDB-lite"/>
    </source>
</evidence>
<sequence>MASLHLVIILFLIYYCQSTKLPNLVGDILLTRLESPYDASGDAIIPYDSIVTIESGTTLRFPRGAQLIVRGRLLAKGTPDRRIVFTSSTSALYHDQQQIHRISGPNIRFRLVDGSNIQNGLLQMYFKNRWRYVCTEFYRWFDYDATLTCRMMGFRNGSVIPYRINGSESPWYGLQIDHPACRLKQDEHLLDCPGVRVPPQLGIHICDDKQYVRLQCDGFFDPLVVLNWGGIIFERKFQSKELSDIPHISDSASLLFNDVKQQPSILNYVDILHAGLRPELSIHSYAERYAAITVFDNLINPIFDNITILYSASDGMNFSNIGSSFHLRNSISAYNRGHGIVVTSRYGNVTLDNVYVHDNGGDGVHYALNNTEWSIREQEEHPQRLYKSFCETANTVEFPNYFTYRPPAAGTCCTQAFSSLYNTRLTVHFQSVFVGNYRTRFRVEFYNGNFDIMPLLANITFNRTIESFSSYSNELLVRLCHSCDDVRSHSCWNQSDRIQLYVVNDIGRDADVHIWNSRIVNNSLNGVRIVNLRSLIEINQTLINHNHRHGLDIDSGAGALWTYHSAFNSNNEDGIHIIYDGGERRIFYSDISFNNQHGLSVRLDSTPIGSLLSNIIFFTFAYHQITFINGSSIRSNGFYGLWHRPTCHPALFFINGSLFERSTYDAIRFDSCQHEWRPQKIIDYQFRSPMIPFNTLLPPPLPPSIIYQAPINIYPHYPPWIPVALLYANETGNTIFNIIWNRFLNNKRVGLRLNPIQNILGDISNNSFIGHENGALLIVGNKSYWNEDIYLRNVTLRILFNNFTNNNGKYFIVSLDLNELSPYQTILFMYNRLINNNITIKKSNDLNSRSRMPGILTIGSSHIRITRNIFGNQQSQFDIVSQLVNSSAIIKADMNFFTTIYPPPITLTRTPLSSYERNQHLQSAIHNYQLYQNQEIPLRLKSPLRRIINRTRRQQQQQQQQLQIQPVSQISYSYLSEPYDLRTDFFPPDSVFQHPYGPSQTVEYYLPDNRNEILSVPTINKTKLLSTTNNDWPYYASPVSSIPYYYSLYYDRPELCFSQWPNIRERIFDQHNRSNLALIIWYPFLCSDRNITTEIWHCQLPNCGFETTSFHIDPLTSTIGGIIDTDYNLSPGRYIVTNDILIKSDKRLTIQSSQLEFLNGIGIFVHGELIIQGVDGSPTHLNLFHNKSSTSILVNQQKQQEKSQHEVTLIDGPTIYEGRLFITSQKDGSGTVCNHGWTKENSILVCMLLGFIHDPNDYLYPMMNTNQTLINDPIIWSEVDCDLYQDETIEQCRKEIVHTCDHIDDVWIKCLPPSWAGIHIFPTYSKTQLEFVHFDSAGQYDIHKDEIHAALHIDLLAHPLNNLKNLTFTNNIIGLQINHIHPINIDYSIIQHSLFDHNYYLGVLLRSSFFNFSHCTFTHNLYSSMKFDSSFSYNELEQLRINIGRSQTTIHTIDLLYDQFYELERNKFAFLTTTFNGYNSNDNILFNTLNIRTDPAFILIVDLIDYNPLSNINEQLIICEVECYQRLGLIKNLSYKKWLLANDRDLFPLITSYSSIQFHYRLYNYGTSRLTFIIYSVPAPIFIQGKFLSDISIRFYRCLFSYNQHDIIYYLNDREKTNNQYALTINQLKTDTERLIEQLLMGKKINNNPSFNIIDDENQKIREEFKQEEFEDIKLKRQITMINIKKRYKNSTIQINECLFEYNQNRSILIDHQSIKLYSNQVENNIKMLMNETIQEKKQFIPIQFTCRIDKSIFINNRQVLNLDAHPLIFSDRLIRFEITHTNFSHNHDLLLNLTFPRLYPFNRTIFASQSIWPYVSTRSLHTSTPLIYTIPSHGVRIYKNIFHSNEYCSIRLMGFHTSFNLTHSLFENNLNYQTSLIDIRHIEKDILINENIFLRNQVYNLLSYDSNSHAPFHNNLLYQSSISFNQFIDNKPSLLTKYPYLPSSCIRIIGSHNITIQRNLFENIHYDYELISALLTDTINTTLDATINWWGSDVGQAIQNRILDFTKRSDHAYVKWNPFLACRELTCAQIQLPIQTILQMNRPLRGLITSDTLIHKRREPYLINGDLIVMSGIKLTIEPGVELHFAPNTGLLILGHLNASGTPKDPIVMRLANKKFLIEQIANAHNPFQYHFTDEVPFSKYKFNPLIDRLQIRLDIGRTVNEGFLQIYNWTRRDWSYVCYDTFRQLFSYRLICHQLGLPWKNVLTHSDSFYLFDYQKLPLWQEKIDCSGNEPSISSCSFTIENNNKNICSKLFYISCYDDNLFYTLNSNIQPEFSNNLGGYPLPHSSPTYESPQSWNGIQFANSEYEEDLSSLDYTKHDQSLIRYVLISETNDYQPAIQTIYRTPAIERIHIEHSRYIGFEFLLPKQSILFGYSRITNSLDLAINGLVYYGQSTHEKSTFDLLYEQNINGKPFSLLNLCNAHRIINIKYRLITYYKYEYDYRICSKLFCSNNPYKIGIRFFQVNLLNSTYQNDWIEIHRVINDENGNEKNELLIYLTNGSSDAAWKHLYSIEKGCLRVTIYASSGSKMNGFMAEVTVFPVTPFSTREIVHQISDNVFLGNQQGVLKYISAGERSANLYFQSNTLLYNGYYRYNSSSSPINLFLFQNTQRFYFGNNWLSRNLGGTYIQCYSQSLSSIFNGHLFNNVFYRNNNDSVLTFNGMEMSAFCNLYAIQNAIMFNDAYDRNIINFDSVVANFSRNQVYNNTGVNIISMIGFEKITAPFPAVEMNSFRNNRAVGELNQQLFDRAGAVIEIGNPRQLYMFNTFDNWESRYEMRTQSRLFEPNRMESRSVNASLNFWGRIGDVDDIGARIYDKFDNKTLIEVNYYPPYLDSTRLRQGKCDPGWTLDDTLCYMYFGAITTYRIAQEMCSSVDARITQRDTPLNRLVILRSLVRTSQYQGINSDAVPSSGIWLRKDNNEFCRIFNDMETIDVSCSSTAAFICEKEQQFDGFKLIIRNDLLLAIIGIILMIILIILFICCWLCKSRQRHKDNFHRQNSLRRSVKQEINKQSTLTLQKSNDNTLIKSSTLSTLTNSTTNKLSLSSRPLSSVTINSDNDISTSSPVHHDFSILKLNHNIPKASTPALSDDNGSQRALVLNTHTDQSSVYSTATTDSATLYRSRRRFERIQTPTVPPSAPPVTHRRSLRNLQQDSTASVSTGSVSPPPAYVSPAHQPRRYRSDQLQLLTPNHNKKTYPFGTQVDSYSQASSRSSTRYELPPPPLETDI</sequence>
<evidence type="ECO:0000259" key="9">
    <source>
        <dbReference type="PROSITE" id="PS50287"/>
    </source>
</evidence>
<dbReference type="InterPro" id="IPR036772">
    <property type="entry name" value="SRCR-like_dom_sf"/>
</dbReference>
<gene>
    <name evidence="10" type="ORF">FNK824_LOCUS6137</name>
</gene>
<keyword evidence="3 5" id="KW-1015">Disulfide bond</keyword>
<dbReference type="SMART" id="SM00202">
    <property type="entry name" value="SR"/>
    <property type="match status" value="3"/>
</dbReference>
<accession>A0A818RGA0</accession>
<dbReference type="InterPro" id="IPR001190">
    <property type="entry name" value="SRCR"/>
</dbReference>
<dbReference type="Proteomes" id="UP000663874">
    <property type="component" value="Unassembled WGS sequence"/>
</dbReference>
<dbReference type="Gene3D" id="2.160.20.10">
    <property type="entry name" value="Single-stranded right-handed beta-helix, Pectin lyase-like"/>
    <property type="match status" value="1"/>
</dbReference>
<feature type="compositionally biased region" description="Polar residues" evidence="6">
    <location>
        <begin position="3144"/>
        <end position="3157"/>
    </location>
</feature>
<organism evidence="10 11">
    <name type="scientific">Rotaria sordida</name>
    <dbReference type="NCBI Taxonomy" id="392033"/>
    <lineage>
        <taxon>Eukaryota</taxon>
        <taxon>Metazoa</taxon>
        <taxon>Spiralia</taxon>
        <taxon>Gnathifera</taxon>
        <taxon>Rotifera</taxon>
        <taxon>Eurotatoria</taxon>
        <taxon>Bdelloidea</taxon>
        <taxon>Philodinida</taxon>
        <taxon>Philodinidae</taxon>
        <taxon>Rotaria</taxon>
    </lineage>
</organism>
<reference evidence="10" key="1">
    <citation type="submission" date="2021-02" db="EMBL/GenBank/DDBJ databases">
        <authorList>
            <person name="Nowell W R."/>
        </authorList>
    </citation>
    <scope>NUCLEOTIDE SEQUENCE</scope>
</reference>
<keyword evidence="7" id="KW-1133">Transmembrane helix</keyword>
<name>A0A818RGA0_9BILA</name>
<keyword evidence="1 8" id="KW-0732">Signal</keyword>
<dbReference type="InterPro" id="IPR053243">
    <property type="entry name" value="SJ_maturation_regulator"/>
</dbReference>
<keyword evidence="7" id="KW-0812">Transmembrane</keyword>
<dbReference type="Gene3D" id="3.10.250.10">
    <property type="entry name" value="SRCR-like domain"/>
    <property type="match status" value="3"/>
</dbReference>
<feature type="signal peptide" evidence="8">
    <location>
        <begin position="1"/>
        <end position="18"/>
    </location>
</feature>
<feature type="domain" description="SRCR" evidence="9">
    <location>
        <begin position="1207"/>
        <end position="1311"/>
    </location>
</feature>
<feature type="region of interest" description="Disordered" evidence="6">
    <location>
        <begin position="3117"/>
        <end position="3171"/>
    </location>
</feature>
<feature type="region of interest" description="Disordered" evidence="6">
    <location>
        <begin position="3184"/>
        <end position="3223"/>
    </location>
</feature>
<feature type="compositionally biased region" description="Pro residues" evidence="6">
    <location>
        <begin position="3214"/>
        <end position="3223"/>
    </location>
</feature>
<dbReference type="SMART" id="SM00710">
    <property type="entry name" value="PbH1"/>
    <property type="match status" value="14"/>
</dbReference>
<feature type="chain" id="PRO_5032376355" description="SRCR domain-containing protein" evidence="8">
    <location>
        <begin position="19"/>
        <end position="3223"/>
    </location>
</feature>
<dbReference type="Gene3D" id="3.10.100.10">
    <property type="entry name" value="Mannose-Binding Protein A, subunit A"/>
    <property type="match status" value="1"/>
</dbReference>
<dbReference type="SUPFAM" id="SSF51126">
    <property type="entry name" value="Pectin lyase-like"/>
    <property type="match status" value="2"/>
</dbReference>
<keyword evidence="4" id="KW-0325">Glycoprotein</keyword>
<proteinExistence type="predicted"/>
<evidence type="ECO:0000313" key="10">
    <source>
        <dbReference type="EMBL" id="CAF3653725.1"/>
    </source>
</evidence>
<dbReference type="SUPFAM" id="SSF56487">
    <property type="entry name" value="SRCR-like"/>
    <property type="match status" value="3"/>
</dbReference>
<dbReference type="InterPro" id="IPR006626">
    <property type="entry name" value="PbH1"/>
</dbReference>
<keyword evidence="2" id="KW-0677">Repeat</keyword>
<evidence type="ECO:0000256" key="2">
    <source>
        <dbReference type="ARBA" id="ARBA00022737"/>
    </source>
</evidence>
<evidence type="ECO:0000256" key="5">
    <source>
        <dbReference type="PROSITE-ProRule" id="PRU00196"/>
    </source>
</evidence>
<evidence type="ECO:0000256" key="1">
    <source>
        <dbReference type="ARBA" id="ARBA00022729"/>
    </source>
</evidence>
<feature type="domain" description="SRCR" evidence="9">
    <location>
        <begin position="109"/>
        <end position="217"/>
    </location>
</feature>
<dbReference type="PROSITE" id="PS50287">
    <property type="entry name" value="SRCR_2"/>
    <property type="match status" value="3"/>
</dbReference>